<keyword evidence="1" id="KW-0812">Transmembrane</keyword>
<feature type="transmembrane region" description="Helical" evidence="1">
    <location>
        <begin position="195"/>
        <end position="216"/>
    </location>
</feature>
<keyword evidence="1" id="KW-0472">Membrane</keyword>
<proteinExistence type="predicted"/>
<reference evidence="2" key="1">
    <citation type="journal article" date="2020" name="Nature">
        <title>Giant virus diversity and host interactions through global metagenomics.</title>
        <authorList>
            <person name="Schulz F."/>
            <person name="Roux S."/>
            <person name="Paez-Espino D."/>
            <person name="Jungbluth S."/>
            <person name="Walsh D.A."/>
            <person name="Denef V.J."/>
            <person name="McMahon K.D."/>
            <person name="Konstantinidis K.T."/>
            <person name="Eloe-Fadrosh E.A."/>
            <person name="Kyrpides N.C."/>
            <person name="Woyke T."/>
        </authorList>
    </citation>
    <scope>NUCLEOTIDE SEQUENCE</scope>
    <source>
        <strain evidence="2">GVMAG-S-ERX555907-102</strain>
    </source>
</reference>
<name>A0A6C0KZ91_9ZZZZ</name>
<organism evidence="2">
    <name type="scientific">viral metagenome</name>
    <dbReference type="NCBI Taxonomy" id="1070528"/>
    <lineage>
        <taxon>unclassified sequences</taxon>
        <taxon>metagenomes</taxon>
        <taxon>organismal metagenomes</taxon>
    </lineage>
</organism>
<feature type="transmembrane region" description="Helical" evidence="1">
    <location>
        <begin position="158"/>
        <end position="175"/>
    </location>
</feature>
<evidence type="ECO:0000256" key="1">
    <source>
        <dbReference type="SAM" id="Phobius"/>
    </source>
</evidence>
<feature type="transmembrane region" description="Helical" evidence="1">
    <location>
        <begin position="82"/>
        <end position="101"/>
    </location>
</feature>
<dbReference type="EMBL" id="MN741008">
    <property type="protein sequence ID" value="QHU22476.1"/>
    <property type="molecule type" value="Genomic_DNA"/>
</dbReference>
<protein>
    <submittedName>
        <fullName evidence="2">Uncharacterized protein</fullName>
    </submittedName>
</protein>
<dbReference type="AlphaFoldDB" id="A0A6C0KZ91"/>
<keyword evidence="1" id="KW-1133">Transmembrane helix</keyword>
<evidence type="ECO:0000313" key="2">
    <source>
        <dbReference type="EMBL" id="QHU22476.1"/>
    </source>
</evidence>
<sequence length="232" mass="27601">MILSKCITSKNKTTSAQNLADYELSNIEKSDIVNHTLNTSALNSTISNENHQTKEQIHENCINKDEYTYDDYLRLMTNLYKVFIHIFIFSLFESLFFWFYITKKEDQAILNQIDDVILVGNIFCSNIKNDDIDFSSLYSYQKEERDDYNEKLPLNNTIMLNGYLFCIIILLNVIMKFSKVNVIRINYRVLKQQSVTFIFLFLYEYLFFKNIIYNYVPNSSNKIIRKIFEKCI</sequence>
<accession>A0A6C0KZ91</accession>